<dbReference type="EnsemblMetazoa" id="ASIC016758-RA">
    <property type="protein sequence ID" value="ASIC016758-PA"/>
    <property type="gene ID" value="ASIC016758"/>
</dbReference>
<dbReference type="VEuPathDB" id="VectorBase:ASIC016758"/>
<reference evidence="2" key="2">
    <citation type="submission" date="2020-05" db="UniProtKB">
        <authorList>
            <consortium name="EnsemblMetazoa"/>
        </authorList>
    </citation>
    <scope>IDENTIFICATION</scope>
</reference>
<dbReference type="AlphaFoldDB" id="A0A084WEV8"/>
<dbReference type="InterPro" id="IPR036056">
    <property type="entry name" value="Fibrinogen-like_C"/>
</dbReference>
<reference evidence="1 3" key="1">
    <citation type="journal article" date="2014" name="BMC Genomics">
        <title>Genome sequence of Anopheles sinensis provides insight into genetics basis of mosquito competence for malaria parasites.</title>
        <authorList>
            <person name="Zhou D."/>
            <person name="Zhang D."/>
            <person name="Ding G."/>
            <person name="Shi L."/>
            <person name="Hou Q."/>
            <person name="Ye Y."/>
            <person name="Xu Y."/>
            <person name="Zhou H."/>
            <person name="Xiong C."/>
            <person name="Li S."/>
            <person name="Yu J."/>
            <person name="Hong S."/>
            <person name="Yu X."/>
            <person name="Zou P."/>
            <person name="Chen C."/>
            <person name="Chang X."/>
            <person name="Wang W."/>
            <person name="Lv Y."/>
            <person name="Sun Y."/>
            <person name="Ma L."/>
            <person name="Shen B."/>
            <person name="Zhu C."/>
        </authorList>
    </citation>
    <scope>NUCLEOTIDE SEQUENCE [LARGE SCALE GENOMIC DNA]</scope>
</reference>
<proteinExistence type="predicted"/>
<name>A0A084WEV8_ANOSI</name>
<dbReference type="EMBL" id="ATLV01023259">
    <property type="status" value="NOT_ANNOTATED_CDS"/>
    <property type="molecule type" value="Genomic_DNA"/>
</dbReference>
<dbReference type="Proteomes" id="UP000030765">
    <property type="component" value="Unassembled WGS sequence"/>
</dbReference>
<evidence type="ECO:0000313" key="3">
    <source>
        <dbReference type="Proteomes" id="UP000030765"/>
    </source>
</evidence>
<dbReference type="VEuPathDB" id="VectorBase:ASIS013390"/>
<dbReference type="SUPFAM" id="SSF56496">
    <property type="entry name" value="Fibrinogen C-terminal domain-like"/>
    <property type="match status" value="1"/>
</dbReference>
<dbReference type="EMBL" id="KE525341">
    <property type="protein sequence ID" value="KFB48752.1"/>
    <property type="molecule type" value="Genomic_DNA"/>
</dbReference>
<evidence type="ECO:0000313" key="1">
    <source>
        <dbReference type="EMBL" id="KFB48752.1"/>
    </source>
</evidence>
<organism evidence="1">
    <name type="scientific">Anopheles sinensis</name>
    <name type="common">Mosquito</name>
    <dbReference type="NCBI Taxonomy" id="74873"/>
    <lineage>
        <taxon>Eukaryota</taxon>
        <taxon>Metazoa</taxon>
        <taxon>Ecdysozoa</taxon>
        <taxon>Arthropoda</taxon>
        <taxon>Hexapoda</taxon>
        <taxon>Insecta</taxon>
        <taxon>Pterygota</taxon>
        <taxon>Neoptera</taxon>
        <taxon>Endopterygota</taxon>
        <taxon>Diptera</taxon>
        <taxon>Nematocera</taxon>
        <taxon>Culicoidea</taxon>
        <taxon>Culicidae</taxon>
        <taxon>Anophelinae</taxon>
        <taxon>Anopheles</taxon>
    </lineage>
</organism>
<evidence type="ECO:0000313" key="2">
    <source>
        <dbReference type="EnsemblMetazoa" id="ASIC016758-PA"/>
    </source>
</evidence>
<protein>
    <submittedName>
        <fullName evidence="1">AGAP012916-PA-like protein</fullName>
    </submittedName>
</protein>
<accession>A0A084WEV8</accession>
<gene>
    <name evidence="1" type="ORF">ZHAS_00016758</name>
</gene>
<sequence>MDFEWTSMVTEGNISSVMEAIIHTVVSFRREVVENLKLAPEQHTDQWEKMILFIEDTTEEHEKEMSDKMQSQVKQLNDRMEMIKYERKRHSWHAEDLKPVRSSDRLKRYKRRSCFVSTITNDTFCIDACGNVRHPFLVHCEVRYTIGEGWVVLRGKFDEPDKLYQDWTPMDNESGADEEETCEVASRSGQHELLVQFILKIERESENYHISVGKHSEISATPVGEAKPAKLEESTESPFDCTRVQRKVWWYNDCQIQ</sequence>
<keyword evidence="3" id="KW-1185">Reference proteome</keyword>